<evidence type="ECO:0000313" key="8">
    <source>
        <dbReference type="Proteomes" id="UP000010310"/>
    </source>
</evidence>
<comment type="similarity">
    <text evidence="1">Belongs to the sulfatase family.</text>
</comment>
<evidence type="ECO:0000256" key="1">
    <source>
        <dbReference type="ARBA" id="ARBA00008779"/>
    </source>
</evidence>
<evidence type="ECO:0000256" key="5">
    <source>
        <dbReference type="SAM" id="SignalP"/>
    </source>
</evidence>
<dbReference type="PROSITE" id="PS00523">
    <property type="entry name" value="SULFATASE_1"/>
    <property type="match status" value="1"/>
</dbReference>
<evidence type="ECO:0000259" key="6">
    <source>
        <dbReference type="Pfam" id="PF00884"/>
    </source>
</evidence>
<keyword evidence="3" id="KW-0378">Hydrolase</keyword>
<organism evidence="7 8">
    <name type="scientific">SAR86 cluster bacterium SAR86E</name>
    <dbReference type="NCBI Taxonomy" id="1208365"/>
    <lineage>
        <taxon>Bacteria</taxon>
        <taxon>Pseudomonadati</taxon>
        <taxon>Pseudomonadota</taxon>
        <taxon>Gammaproteobacteria</taxon>
        <taxon>SAR86 cluster</taxon>
    </lineage>
</organism>
<keyword evidence="4" id="KW-0106">Calcium</keyword>
<proteinExistence type="inferred from homology"/>
<dbReference type="PANTHER" id="PTHR42693">
    <property type="entry name" value="ARYLSULFATASE FAMILY MEMBER"/>
    <property type="match status" value="1"/>
</dbReference>
<name>K6H3Z8_9GAMM</name>
<feature type="chain" id="PRO_5003894423" evidence="5">
    <location>
        <begin position="20"/>
        <end position="540"/>
    </location>
</feature>
<dbReference type="PANTHER" id="PTHR42693:SF33">
    <property type="entry name" value="ARYLSULFATASE"/>
    <property type="match status" value="1"/>
</dbReference>
<protein>
    <submittedName>
        <fullName evidence="7">Type I phosphodiesterase/nucleotide pyrophosphatase</fullName>
    </submittedName>
</protein>
<dbReference type="GO" id="GO:0004065">
    <property type="term" value="F:arylsulfatase activity"/>
    <property type="evidence" value="ECO:0007669"/>
    <property type="project" value="TreeGrafter"/>
</dbReference>
<dbReference type="Gene3D" id="3.40.720.10">
    <property type="entry name" value="Alkaline Phosphatase, subunit A"/>
    <property type="match status" value="1"/>
</dbReference>
<feature type="signal peptide" evidence="5">
    <location>
        <begin position="1"/>
        <end position="19"/>
    </location>
</feature>
<dbReference type="InterPro" id="IPR017850">
    <property type="entry name" value="Alkaline_phosphatase_core_sf"/>
</dbReference>
<dbReference type="Gene3D" id="3.30.1120.10">
    <property type="match status" value="1"/>
</dbReference>
<comment type="caution">
    <text evidence="7">The sequence shown here is derived from an EMBL/GenBank/DDBJ whole genome shotgun (WGS) entry which is preliminary data.</text>
</comment>
<dbReference type="Pfam" id="PF00884">
    <property type="entry name" value="Sulfatase"/>
    <property type="match status" value="1"/>
</dbReference>
<keyword evidence="8" id="KW-1185">Reference proteome</keyword>
<accession>K6H3Z8</accession>
<dbReference type="SUPFAM" id="SSF53649">
    <property type="entry name" value="Alkaline phosphatase-like"/>
    <property type="match status" value="1"/>
</dbReference>
<dbReference type="InterPro" id="IPR050738">
    <property type="entry name" value="Sulfatase"/>
</dbReference>
<dbReference type="GO" id="GO:0046872">
    <property type="term" value="F:metal ion binding"/>
    <property type="evidence" value="ECO:0007669"/>
    <property type="project" value="UniProtKB-KW"/>
</dbReference>
<dbReference type="InterPro" id="IPR000917">
    <property type="entry name" value="Sulfatase_N"/>
</dbReference>
<feature type="domain" description="Sulfatase N-terminal" evidence="6">
    <location>
        <begin position="24"/>
        <end position="354"/>
    </location>
</feature>
<dbReference type="InterPro" id="IPR024607">
    <property type="entry name" value="Sulfatase_CS"/>
</dbReference>
<dbReference type="PROSITE" id="PS00149">
    <property type="entry name" value="SULFATASE_2"/>
    <property type="match status" value="1"/>
</dbReference>
<gene>
    <name evidence="7" type="ORF">B273_0275</name>
</gene>
<sequence>MTFKLFIVSLVTFCALANAEEKRPNIIIFLVDDLGWADISLRGAPIDTPAIDSLFSEGLTLDRFYTTPICSPTRAALMTGRDPLRLGISYSVVMPWMNNGVHPDEHFMPESFKAAGYQTAMVGKWHLGHSQEIFHPNARGFDDFYGHLHTEVGYFLPFANQGGVDFQRNGVTIADEGYETFLLADEASRWIKARDKDKPFFLYMPFIAPHSPLEAPDDLVKKYENLEDTRELTRSAAIDRTRTLNGFSPSARPMYAAVVDGLDQAIGQVLDTLTKEGIEEETIILFSSDNGGAAYAGGGADNFPLRGGKGDTYEGGIRVVAAMRWKGTLDAGKSFESIMTVMDVFPTLASAAGVSMLNTKEIWGRDLWSAIQNGKNIKLDKEIYFASETPNYGEFHTTVFNDKWKLVQVITSSLLEINVENKLFDINADPNEYNNLADEYPKLVEIMANKIREWRALHPISGIRAQLVPPPGWRAPKDWTSYTIPIEDLQEDASLGFGAHAHQILDYLIKDHGRIIYDCEPGDWERGKCKAPESLKNHQH</sequence>
<keyword evidence="2" id="KW-0479">Metal-binding</keyword>
<dbReference type="Proteomes" id="UP000010310">
    <property type="component" value="Unassembled WGS sequence"/>
</dbReference>
<evidence type="ECO:0000313" key="7">
    <source>
        <dbReference type="EMBL" id="EKO37213.1"/>
    </source>
</evidence>
<evidence type="ECO:0000256" key="4">
    <source>
        <dbReference type="ARBA" id="ARBA00022837"/>
    </source>
</evidence>
<keyword evidence="5" id="KW-0732">Signal</keyword>
<dbReference type="AlphaFoldDB" id="K6H3Z8"/>
<reference evidence="7 8" key="1">
    <citation type="submission" date="2012-09" db="EMBL/GenBank/DDBJ databases">
        <authorList>
            <person name="Dupont C.L."/>
            <person name="Rusch D.B."/>
            <person name="Lombardo M.-J."/>
            <person name="Novotny M."/>
            <person name="Yee-Greenbaum J."/>
            <person name="Laskin R."/>
        </authorList>
    </citation>
    <scope>NUCLEOTIDE SEQUENCE [LARGE SCALE GENOMIC DNA]</scope>
    <source>
        <strain evidence="7">SAR86E</strain>
    </source>
</reference>
<dbReference type="PATRIC" id="fig|1208365.4.peg.275"/>
<evidence type="ECO:0000256" key="2">
    <source>
        <dbReference type="ARBA" id="ARBA00022723"/>
    </source>
</evidence>
<dbReference type="EMBL" id="AMWX01000001">
    <property type="protein sequence ID" value="EKO37213.1"/>
    <property type="molecule type" value="Genomic_DNA"/>
</dbReference>
<dbReference type="STRING" id="1208365.B273_0275"/>
<evidence type="ECO:0000256" key="3">
    <source>
        <dbReference type="ARBA" id="ARBA00022801"/>
    </source>
</evidence>